<dbReference type="AlphaFoldDB" id="A0A6A6PN12"/>
<sequence>MAFNREYSAFLSDGHIYTCRLDEPDGEPQYLTTPAKCTSTPALSQPQPQLLAVPCGLQVCVFNVATRRLVHTIAGIGRVITFVTFAPNHAGALATGHIDGTVCIWQVDDPSHPQRRMTSDAGRCRGLAFNPSDESILACLSSELCQVFDLRRDAPQPLCVIPNHGSSPLALIWHRQHSKMLLVSYGNKVLDFYDLSSAISGSKGQQDSDSSDDEDGDGVFGLLDGLPEMLRAAKSLTIDAPLTCMSWCGASTLLGLTTGGVTALLCQLDKDDTLVSTEALQFERAITNVSTRTSPDDITTLCGIGEDGLLCKTIDAFGEVEPSDHASSPSVLPKGTTRYTPKQIAPPASTSPTISPAPISLLQNEHATFARTSRQLQRRRQSRKRSLSTEISPTPRNELPADTKPPAPSIPSMTSSLELPKPRATDDLASPMPFISPSIPSRKVSPNEIPPLAEGAIPMAHMPSLSSLPPTSAAPDLEDDSEDSDDEAFVSNIRDSMLFLPGGINVPLPKACGALFAPNGQLLVFFPPKRKVASSRNEPAAPSPLQKENVTQRMVKLFPTFGALDGDSDSFSDSSLDGSGNSSDEEKTGVHTVGSFARSTLSVPGLASSSPQGHVTPLLHDNEITQASIIVSIHEIDDYQMLSPARRTLAKEYRVLCEKGESGAQLCLHNAGIARRAMEEETAEAWWLLSMLLEDKVPLELPFGLAEESIMVITQKLKSPTGYGAGANITDLPGNSNLFGKLRWAEHPFGGAWLINQIFQWAENRADVQFMAYATAVLSAASETVPLSNVKAEQAMVRQLPMHTLDYFSDVHYKRTPPSLKRRVPTVRTHSATITSYHEKSPSNAKPSSQPSQPATPYLDPDNVPSWFFSPILRQRTQSFVVGPLSPELERSNSFSAIPKGHGHSQSISDKSHSFSTSPTAKRMERNASGNAELSSSLPGGSWLAKSVSFASSAFTNASNGSFASSGSPGHLMEENADGNDSDRTLDDTGTPHTPRTPDAVVSITFNNDSTLFVDEISGSAKAGLVPDGLADKADIWCSYYADMLRSWDMHMQAAELEKAIGLAGSSATGPWPATPVPIELGLQPAFRTNRRQTRCAICESVAKGTVQLCPSCLHVSHLSCLEAYVAAVDGEDDGAFQCPAGCGCECAAIPFVVQELVSVDPPSPPRLLLKKKPSFTDPMRWRTRVAGDSW</sequence>
<evidence type="ECO:0000256" key="4">
    <source>
        <dbReference type="SAM" id="MobiDB-lite"/>
    </source>
</evidence>
<evidence type="ECO:0000259" key="5">
    <source>
        <dbReference type="PROSITE" id="PS50089"/>
    </source>
</evidence>
<dbReference type="InterPro" id="IPR049567">
    <property type="entry name" value="WDR59-like"/>
</dbReference>
<feature type="region of interest" description="Disordered" evidence="4">
    <location>
        <begin position="321"/>
        <end position="357"/>
    </location>
</feature>
<dbReference type="Proteomes" id="UP000799767">
    <property type="component" value="Unassembled WGS sequence"/>
</dbReference>
<dbReference type="PANTHER" id="PTHR46170">
    <property type="entry name" value="GATOR COMPLEX PROTEIN WDR59"/>
    <property type="match status" value="1"/>
</dbReference>
<dbReference type="EMBL" id="MU001639">
    <property type="protein sequence ID" value="KAF2480823.1"/>
    <property type="molecule type" value="Genomic_DNA"/>
</dbReference>
<gene>
    <name evidence="6" type="ORF">BDY17DRAFT_302459</name>
</gene>
<feature type="region of interest" description="Disordered" evidence="4">
    <location>
        <begin position="893"/>
        <end position="939"/>
    </location>
</feature>
<dbReference type="RefSeq" id="XP_033587393.1">
    <property type="nucleotide sequence ID" value="XM_033734419.1"/>
</dbReference>
<feature type="compositionally biased region" description="Low complexity" evidence="4">
    <location>
        <begin position="430"/>
        <end position="441"/>
    </location>
</feature>
<feature type="compositionally biased region" description="Low complexity" evidence="4">
    <location>
        <begin position="569"/>
        <end position="582"/>
    </location>
</feature>
<dbReference type="PROSITE" id="PS50089">
    <property type="entry name" value="ZF_RING_2"/>
    <property type="match status" value="1"/>
</dbReference>
<dbReference type="GO" id="GO:0035859">
    <property type="term" value="C:Seh1-associated complex"/>
    <property type="evidence" value="ECO:0007669"/>
    <property type="project" value="TreeGrafter"/>
</dbReference>
<proteinExistence type="predicted"/>
<keyword evidence="3" id="KW-0479">Metal-binding</keyword>
<feature type="domain" description="RING-type" evidence="5">
    <location>
        <begin position="1096"/>
        <end position="1140"/>
    </location>
</feature>
<keyword evidence="3" id="KW-0863">Zinc-finger</keyword>
<feature type="compositionally biased region" description="Acidic residues" evidence="4">
    <location>
        <begin position="476"/>
        <end position="486"/>
    </location>
</feature>
<protein>
    <recommendedName>
        <fullName evidence="5">RING-type domain-containing protein</fullName>
    </recommendedName>
</protein>
<evidence type="ECO:0000256" key="2">
    <source>
        <dbReference type="ARBA" id="ARBA00022737"/>
    </source>
</evidence>
<dbReference type="InterPro" id="IPR001680">
    <property type="entry name" value="WD40_rpt"/>
</dbReference>
<feature type="region of interest" description="Disordered" evidence="4">
    <location>
        <begin position="464"/>
        <end position="486"/>
    </location>
</feature>
<dbReference type="InterPro" id="IPR015943">
    <property type="entry name" value="WD40/YVTN_repeat-like_dom_sf"/>
</dbReference>
<feature type="region of interest" description="Disordered" evidence="4">
    <location>
        <begin position="963"/>
        <end position="1000"/>
    </location>
</feature>
<evidence type="ECO:0000256" key="1">
    <source>
        <dbReference type="ARBA" id="ARBA00022574"/>
    </source>
</evidence>
<feature type="region of interest" description="Disordered" evidence="4">
    <location>
        <begin position="569"/>
        <end position="590"/>
    </location>
</feature>
<feature type="compositionally biased region" description="Polar residues" evidence="4">
    <location>
        <begin position="834"/>
        <end position="855"/>
    </location>
</feature>
<dbReference type="Gene3D" id="2.130.10.10">
    <property type="entry name" value="YVTN repeat-like/Quinoprotein amine dehydrogenase"/>
    <property type="match status" value="1"/>
</dbReference>
<dbReference type="GO" id="GO:0034198">
    <property type="term" value="P:cellular response to amino acid starvation"/>
    <property type="evidence" value="ECO:0007669"/>
    <property type="project" value="TreeGrafter"/>
</dbReference>
<feature type="compositionally biased region" description="Low complexity" evidence="4">
    <location>
        <begin position="464"/>
        <end position="475"/>
    </location>
</feature>
<feature type="compositionally biased region" description="Polar residues" evidence="4">
    <location>
        <begin position="928"/>
        <end position="939"/>
    </location>
</feature>
<dbReference type="InterPro" id="IPR049566">
    <property type="entry name" value="WDR59_RTC1-like_RING_Znf"/>
</dbReference>
<dbReference type="InterPro" id="IPR036322">
    <property type="entry name" value="WD40_repeat_dom_sf"/>
</dbReference>
<dbReference type="GO" id="GO:0005774">
    <property type="term" value="C:vacuolar membrane"/>
    <property type="evidence" value="ECO:0007669"/>
    <property type="project" value="TreeGrafter"/>
</dbReference>
<dbReference type="GO" id="GO:0008270">
    <property type="term" value="F:zinc ion binding"/>
    <property type="evidence" value="ECO:0007669"/>
    <property type="project" value="UniProtKB-KW"/>
</dbReference>
<accession>A0A6A6PN12</accession>
<keyword evidence="7" id="KW-1185">Reference proteome</keyword>
<dbReference type="SUPFAM" id="SSF50978">
    <property type="entry name" value="WD40 repeat-like"/>
    <property type="match status" value="1"/>
</dbReference>
<feature type="compositionally biased region" description="Low complexity" evidence="4">
    <location>
        <begin position="345"/>
        <end position="357"/>
    </location>
</feature>
<evidence type="ECO:0000313" key="7">
    <source>
        <dbReference type="Proteomes" id="UP000799767"/>
    </source>
</evidence>
<dbReference type="PANTHER" id="PTHR46170:SF1">
    <property type="entry name" value="GATOR COMPLEX PROTEIN WDR59"/>
    <property type="match status" value="1"/>
</dbReference>
<dbReference type="GO" id="GO:0035591">
    <property type="term" value="F:signaling adaptor activity"/>
    <property type="evidence" value="ECO:0007669"/>
    <property type="project" value="TreeGrafter"/>
</dbReference>
<dbReference type="GeneID" id="54475421"/>
<name>A0A6A6PN12_9PEZI</name>
<reference evidence="6" key="1">
    <citation type="journal article" date="2020" name="Stud. Mycol.">
        <title>101 Dothideomycetes genomes: a test case for predicting lifestyles and emergence of pathogens.</title>
        <authorList>
            <person name="Haridas S."/>
            <person name="Albert R."/>
            <person name="Binder M."/>
            <person name="Bloem J."/>
            <person name="Labutti K."/>
            <person name="Salamov A."/>
            <person name="Andreopoulos B."/>
            <person name="Baker S."/>
            <person name="Barry K."/>
            <person name="Bills G."/>
            <person name="Bluhm B."/>
            <person name="Cannon C."/>
            <person name="Castanera R."/>
            <person name="Culley D."/>
            <person name="Daum C."/>
            <person name="Ezra D."/>
            <person name="Gonzalez J."/>
            <person name="Henrissat B."/>
            <person name="Kuo A."/>
            <person name="Liang C."/>
            <person name="Lipzen A."/>
            <person name="Lutzoni F."/>
            <person name="Magnuson J."/>
            <person name="Mondo S."/>
            <person name="Nolan M."/>
            <person name="Ohm R."/>
            <person name="Pangilinan J."/>
            <person name="Park H.-J."/>
            <person name="Ramirez L."/>
            <person name="Alfaro M."/>
            <person name="Sun H."/>
            <person name="Tritt A."/>
            <person name="Yoshinaga Y."/>
            <person name="Zwiers L.-H."/>
            <person name="Turgeon B."/>
            <person name="Goodwin S."/>
            <person name="Spatafora J."/>
            <person name="Crous P."/>
            <person name="Grigoriev I."/>
        </authorList>
    </citation>
    <scope>NUCLEOTIDE SEQUENCE</scope>
    <source>
        <strain evidence="6">CBS 113389</strain>
    </source>
</reference>
<evidence type="ECO:0000256" key="3">
    <source>
        <dbReference type="PROSITE-ProRule" id="PRU00175"/>
    </source>
</evidence>
<dbReference type="OrthoDB" id="311712at2759"/>
<organism evidence="6 7">
    <name type="scientific">Neohortaea acidophila</name>
    <dbReference type="NCBI Taxonomy" id="245834"/>
    <lineage>
        <taxon>Eukaryota</taxon>
        <taxon>Fungi</taxon>
        <taxon>Dikarya</taxon>
        <taxon>Ascomycota</taxon>
        <taxon>Pezizomycotina</taxon>
        <taxon>Dothideomycetes</taxon>
        <taxon>Dothideomycetidae</taxon>
        <taxon>Mycosphaerellales</taxon>
        <taxon>Teratosphaeriaceae</taxon>
        <taxon>Neohortaea</taxon>
    </lineage>
</organism>
<feature type="compositionally biased region" description="Basic residues" evidence="4">
    <location>
        <begin position="376"/>
        <end position="386"/>
    </location>
</feature>
<feature type="region of interest" description="Disordered" evidence="4">
    <location>
        <begin position="370"/>
        <end position="446"/>
    </location>
</feature>
<keyword evidence="2" id="KW-0677">Repeat</keyword>
<keyword evidence="1" id="KW-0853">WD repeat</keyword>
<dbReference type="InterPro" id="IPR001841">
    <property type="entry name" value="Znf_RING"/>
</dbReference>
<dbReference type="GO" id="GO:1904263">
    <property type="term" value="P:positive regulation of TORC1 signaling"/>
    <property type="evidence" value="ECO:0007669"/>
    <property type="project" value="TreeGrafter"/>
</dbReference>
<feature type="compositionally biased region" description="Polar residues" evidence="4">
    <location>
        <begin position="904"/>
        <end position="920"/>
    </location>
</feature>
<feature type="region of interest" description="Disordered" evidence="4">
    <location>
        <begin position="834"/>
        <end position="857"/>
    </location>
</feature>
<evidence type="ECO:0000313" key="6">
    <source>
        <dbReference type="EMBL" id="KAF2480823.1"/>
    </source>
</evidence>
<keyword evidence="3" id="KW-0862">Zinc</keyword>
<dbReference type="SMART" id="SM00320">
    <property type="entry name" value="WD40"/>
    <property type="match status" value="3"/>
</dbReference>
<dbReference type="Pfam" id="PF17120">
    <property type="entry name" value="zf-RING_16"/>
    <property type="match status" value="1"/>
</dbReference>